<proteinExistence type="predicted"/>
<keyword evidence="3" id="KW-1185">Reference proteome</keyword>
<feature type="non-terminal residue" evidence="2">
    <location>
        <position position="1"/>
    </location>
</feature>
<evidence type="ECO:0000256" key="1">
    <source>
        <dbReference type="SAM" id="Phobius"/>
    </source>
</evidence>
<dbReference type="EMBL" id="ML994697">
    <property type="protein sequence ID" value="KAF2176948.1"/>
    <property type="molecule type" value="Genomic_DNA"/>
</dbReference>
<accession>A0A6A6DEQ1</accession>
<dbReference type="AlphaFoldDB" id="A0A6A6DEQ1"/>
<keyword evidence="1" id="KW-0812">Transmembrane</keyword>
<keyword evidence="1" id="KW-0472">Membrane</keyword>
<keyword evidence="1" id="KW-1133">Transmembrane helix</keyword>
<name>A0A6A6DEQ1_9PEZI</name>
<dbReference type="OrthoDB" id="3762113at2759"/>
<dbReference type="Proteomes" id="UP000800200">
    <property type="component" value="Unassembled WGS sequence"/>
</dbReference>
<reference evidence="2" key="1">
    <citation type="journal article" date="2020" name="Stud. Mycol.">
        <title>101 Dothideomycetes genomes: a test case for predicting lifestyles and emergence of pathogens.</title>
        <authorList>
            <person name="Haridas S."/>
            <person name="Albert R."/>
            <person name="Binder M."/>
            <person name="Bloem J."/>
            <person name="Labutti K."/>
            <person name="Salamov A."/>
            <person name="Andreopoulos B."/>
            <person name="Baker S."/>
            <person name="Barry K."/>
            <person name="Bills G."/>
            <person name="Bluhm B."/>
            <person name="Cannon C."/>
            <person name="Castanera R."/>
            <person name="Culley D."/>
            <person name="Daum C."/>
            <person name="Ezra D."/>
            <person name="Gonzalez J."/>
            <person name="Henrissat B."/>
            <person name="Kuo A."/>
            <person name="Liang C."/>
            <person name="Lipzen A."/>
            <person name="Lutzoni F."/>
            <person name="Magnuson J."/>
            <person name="Mondo S."/>
            <person name="Nolan M."/>
            <person name="Ohm R."/>
            <person name="Pangilinan J."/>
            <person name="Park H.-J."/>
            <person name="Ramirez L."/>
            <person name="Alfaro M."/>
            <person name="Sun H."/>
            <person name="Tritt A."/>
            <person name="Yoshinaga Y."/>
            <person name="Zwiers L.-H."/>
            <person name="Turgeon B."/>
            <person name="Goodwin S."/>
            <person name="Spatafora J."/>
            <person name="Crous P."/>
            <person name="Grigoriev I."/>
        </authorList>
    </citation>
    <scope>NUCLEOTIDE SEQUENCE</scope>
    <source>
        <strain evidence="2">CBS 207.26</strain>
    </source>
</reference>
<evidence type="ECO:0000313" key="2">
    <source>
        <dbReference type="EMBL" id="KAF2176948.1"/>
    </source>
</evidence>
<feature type="non-terminal residue" evidence="2">
    <location>
        <position position="59"/>
    </location>
</feature>
<feature type="transmembrane region" description="Helical" evidence="1">
    <location>
        <begin position="40"/>
        <end position="58"/>
    </location>
</feature>
<gene>
    <name evidence="2" type="ORF">K469DRAFT_525114</name>
</gene>
<organism evidence="2 3">
    <name type="scientific">Zopfia rhizophila CBS 207.26</name>
    <dbReference type="NCBI Taxonomy" id="1314779"/>
    <lineage>
        <taxon>Eukaryota</taxon>
        <taxon>Fungi</taxon>
        <taxon>Dikarya</taxon>
        <taxon>Ascomycota</taxon>
        <taxon>Pezizomycotina</taxon>
        <taxon>Dothideomycetes</taxon>
        <taxon>Dothideomycetes incertae sedis</taxon>
        <taxon>Zopfiaceae</taxon>
        <taxon>Zopfia</taxon>
    </lineage>
</organism>
<evidence type="ECO:0000313" key="3">
    <source>
        <dbReference type="Proteomes" id="UP000800200"/>
    </source>
</evidence>
<sequence length="59" mass="6608">AKYGIQDKDTYNFDKSGFQMGIITQQKVVIGSERRSNCEWVTVILAISALGFVIPPFII</sequence>
<protein>
    <submittedName>
        <fullName evidence="2">Uncharacterized protein</fullName>
    </submittedName>
</protein>